<dbReference type="Proteomes" id="UP001589532">
    <property type="component" value="Unassembled WGS sequence"/>
</dbReference>
<reference evidence="2 3" key="1">
    <citation type="submission" date="2024-09" db="EMBL/GenBank/DDBJ databases">
        <authorList>
            <person name="Sun Q."/>
            <person name="Mori K."/>
        </authorList>
    </citation>
    <scope>NUCLEOTIDE SEQUENCE [LARGE SCALE GENOMIC DNA]</scope>
    <source>
        <strain evidence="2 3">JCM 3143</strain>
    </source>
</reference>
<gene>
    <name evidence="2" type="ORF">ACFFSA_50205</name>
</gene>
<name>A0ABV5SJV8_9ACTN</name>
<accession>A0ABV5SJV8</accession>
<comment type="caution">
    <text evidence="2">The sequence shown here is derived from an EMBL/GenBank/DDBJ whole genome shotgun (WGS) entry which is preliminary data.</text>
</comment>
<feature type="region of interest" description="Disordered" evidence="1">
    <location>
        <begin position="76"/>
        <end position="100"/>
    </location>
</feature>
<proteinExistence type="predicted"/>
<dbReference type="EMBL" id="JBHMBW010000104">
    <property type="protein sequence ID" value="MFB9631284.1"/>
    <property type="molecule type" value="Genomic_DNA"/>
</dbReference>
<protein>
    <submittedName>
        <fullName evidence="2">Uncharacterized protein</fullName>
    </submittedName>
</protein>
<evidence type="ECO:0000313" key="2">
    <source>
        <dbReference type="EMBL" id="MFB9631284.1"/>
    </source>
</evidence>
<organism evidence="2 3">
    <name type="scientific">Nonomuraea helvata</name>
    <dbReference type="NCBI Taxonomy" id="37484"/>
    <lineage>
        <taxon>Bacteria</taxon>
        <taxon>Bacillati</taxon>
        <taxon>Actinomycetota</taxon>
        <taxon>Actinomycetes</taxon>
        <taxon>Streptosporangiales</taxon>
        <taxon>Streptosporangiaceae</taxon>
        <taxon>Nonomuraea</taxon>
    </lineage>
</organism>
<keyword evidence="3" id="KW-1185">Reference proteome</keyword>
<evidence type="ECO:0000256" key="1">
    <source>
        <dbReference type="SAM" id="MobiDB-lite"/>
    </source>
</evidence>
<dbReference type="RefSeq" id="WP_344999823.1">
    <property type="nucleotide sequence ID" value="NZ_BAAAXV010000009.1"/>
</dbReference>
<sequence>MLIDSGDAAADAAGIEFVKRFQPRVPHWWLMYSRRKRSLVAFYQGNCPPPGLVVEAEHPDELLKLMSLGATALWRSPADQPAQPPARTGNLSGHGVGGGR</sequence>
<evidence type="ECO:0000313" key="3">
    <source>
        <dbReference type="Proteomes" id="UP001589532"/>
    </source>
</evidence>